<feature type="domain" description="K+ potassium transporter integral membrane" evidence="3">
    <location>
        <begin position="68"/>
        <end position="232"/>
    </location>
</feature>
<dbReference type="InterPro" id="IPR053951">
    <property type="entry name" value="K_trans_N"/>
</dbReference>
<reference evidence="4" key="1">
    <citation type="journal article" date="2023" name="Nat. Commun.">
        <title>Diploid and tetraploid genomes of Acorus and the evolution of monocots.</title>
        <authorList>
            <person name="Ma L."/>
            <person name="Liu K.W."/>
            <person name="Li Z."/>
            <person name="Hsiao Y.Y."/>
            <person name="Qi Y."/>
            <person name="Fu T."/>
            <person name="Tang G.D."/>
            <person name="Zhang D."/>
            <person name="Sun W.H."/>
            <person name="Liu D.K."/>
            <person name="Li Y."/>
            <person name="Chen G.Z."/>
            <person name="Liu X.D."/>
            <person name="Liao X.Y."/>
            <person name="Jiang Y.T."/>
            <person name="Yu X."/>
            <person name="Hao Y."/>
            <person name="Huang J."/>
            <person name="Zhao X.W."/>
            <person name="Ke S."/>
            <person name="Chen Y.Y."/>
            <person name="Wu W.L."/>
            <person name="Hsu J.L."/>
            <person name="Lin Y.F."/>
            <person name="Huang M.D."/>
            <person name="Li C.Y."/>
            <person name="Huang L."/>
            <person name="Wang Z.W."/>
            <person name="Zhao X."/>
            <person name="Zhong W.Y."/>
            <person name="Peng D.H."/>
            <person name="Ahmad S."/>
            <person name="Lan S."/>
            <person name="Zhang J.S."/>
            <person name="Tsai W.C."/>
            <person name="Van de Peer Y."/>
            <person name="Liu Z.J."/>
        </authorList>
    </citation>
    <scope>NUCLEOTIDE SEQUENCE</scope>
    <source>
        <strain evidence="4">CP</strain>
    </source>
</reference>
<proteinExistence type="inferred from homology"/>
<protein>
    <submittedName>
        <fullName evidence="4">Potassium transporter 5</fullName>
    </submittedName>
</protein>
<keyword evidence="2" id="KW-0812">Transmembrane</keyword>
<dbReference type="GO" id="GO:0016020">
    <property type="term" value="C:membrane"/>
    <property type="evidence" value="ECO:0007669"/>
    <property type="project" value="InterPro"/>
</dbReference>
<dbReference type="GO" id="GO:0015079">
    <property type="term" value="F:potassium ion transmembrane transporter activity"/>
    <property type="evidence" value="ECO:0007669"/>
    <property type="project" value="InterPro"/>
</dbReference>
<evidence type="ECO:0000259" key="3">
    <source>
        <dbReference type="Pfam" id="PF02705"/>
    </source>
</evidence>
<feature type="transmembrane region" description="Helical" evidence="2">
    <location>
        <begin position="59"/>
        <end position="88"/>
    </location>
</feature>
<dbReference type="PANTHER" id="PTHR30540">
    <property type="entry name" value="OSMOTIC STRESS POTASSIUM TRANSPORTER"/>
    <property type="match status" value="1"/>
</dbReference>
<evidence type="ECO:0000313" key="5">
    <source>
        <dbReference type="Proteomes" id="UP001180020"/>
    </source>
</evidence>
<name>A0AAV9F1A4_ACOCL</name>
<evidence type="ECO:0000256" key="2">
    <source>
        <dbReference type="SAM" id="Phobius"/>
    </source>
</evidence>
<organism evidence="4 5">
    <name type="scientific">Acorus calamus</name>
    <name type="common">Sweet flag</name>
    <dbReference type="NCBI Taxonomy" id="4465"/>
    <lineage>
        <taxon>Eukaryota</taxon>
        <taxon>Viridiplantae</taxon>
        <taxon>Streptophyta</taxon>
        <taxon>Embryophyta</taxon>
        <taxon>Tracheophyta</taxon>
        <taxon>Spermatophyta</taxon>
        <taxon>Magnoliopsida</taxon>
        <taxon>Liliopsida</taxon>
        <taxon>Acoraceae</taxon>
        <taxon>Acorus</taxon>
    </lineage>
</organism>
<dbReference type="AlphaFoldDB" id="A0AAV9F1A4"/>
<evidence type="ECO:0000313" key="4">
    <source>
        <dbReference type="EMBL" id="KAK1319074.1"/>
    </source>
</evidence>
<evidence type="ECO:0000256" key="1">
    <source>
        <dbReference type="ARBA" id="ARBA00008440"/>
    </source>
</evidence>
<keyword evidence="2" id="KW-0472">Membrane</keyword>
<gene>
    <name evidence="4" type="primary">HAK5</name>
    <name evidence="4" type="ORF">QJS10_CPB04g01424</name>
</gene>
<dbReference type="PANTHER" id="PTHR30540:SF109">
    <property type="entry name" value="POTASSIUM TRANSPORTER"/>
    <property type="match status" value="1"/>
</dbReference>
<comment type="caution">
    <text evidence="4">The sequence shown here is derived from an EMBL/GenBank/DDBJ whole genome shotgun (WGS) entry which is preliminary data.</text>
</comment>
<keyword evidence="2" id="KW-1133">Transmembrane helix</keyword>
<keyword evidence="5" id="KW-1185">Reference proteome</keyword>
<dbReference type="EMBL" id="JAUJYO010000004">
    <property type="protein sequence ID" value="KAK1319074.1"/>
    <property type="molecule type" value="Genomic_DNA"/>
</dbReference>
<reference evidence="4" key="2">
    <citation type="submission" date="2023-06" db="EMBL/GenBank/DDBJ databases">
        <authorList>
            <person name="Ma L."/>
            <person name="Liu K.-W."/>
            <person name="Li Z."/>
            <person name="Hsiao Y.-Y."/>
            <person name="Qi Y."/>
            <person name="Fu T."/>
            <person name="Tang G."/>
            <person name="Zhang D."/>
            <person name="Sun W.-H."/>
            <person name="Liu D.-K."/>
            <person name="Li Y."/>
            <person name="Chen G.-Z."/>
            <person name="Liu X.-D."/>
            <person name="Liao X.-Y."/>
            <person name="Jiang Y.-T."/>
            <person name="Yu X."/>
            <person name="Hao Y."/>
            <person name="Huang J."/>
            <person name="Zhao X.-W."/>
            <person name="Ke S."/>
            <person name="Chen Y.-Y."/>
            <person name="Wu W.-L."/>
            <person name="Hsu J.-L."/>
            <person name="Lin Y.-F."/>
            <person name="Huang M.-D."/>
            <person name="Li C.-Y."/>
            <person name="Huang L."/>
            <person name="Wang Z.-W."/>
            <person name="Zhao X."/>
            <person name="Zhong W.-Y."/>
            <person name="Peng D.-H."/>
            <person name="Ahmad S."/>
            <person name="Lan S."/>
            <person name="Zhang J.-S."/>
            <person name="Tsai W.-C."/>
            <person name="Van De Peer Y."/>
            <person name="Liu Z.-J."/>
        </authorList>
    </citation>
    <scope>NUCLEOTIDE SEQUENCE</scope>
    <source>
        <strain evidence="4">CP</strain>
        <tissue evidence="4">Leaves</tissue>
    </source>
</reference>
<dbReference type="Proteomes" id="UP001180020">
    <property type="component" value="Unassembled WGS sequence"/>
</dbReference>
<feature type="transmembrane region" description="Helical" evidence="2">
    <location>
        <begin position="108"/>
        <end position="129"/>
    </location>
</feature>
<accession>A0AAV9F1A4</accession>
<comment type="similarity">
    <text evidence="1">Belongs to the HAK/KUP transporter (TC 2.A.72.3) family.</text>
</comment>
<sequence>MNMEVVENENIIIEEKVEETHEEREVDVEQQFHEKEFNRVDSLDKDANRVSGMSSATKAVSLVTVLQLAFQSIGVVYGDIGISPLYVFANTFTDRIPNKEDITGALSLIIYSLTLFPLIKYVFIVLWANDNGDGGTFAMYSLICRHSKVSAIPNQQLDDMELPTYKIKIPSKHLWRAEKIKEALEKSTSAKTCLLSITLLGTCMVIGDGILTPCISVLSAVDGVRNIDASVSKGSEAMFADLGHFSVRSIQVREFFK</sequence>
<dbReference type="InterPro" id="IPR003855">
    <property type="entry name" value="K+_transporter"/>
</dbReference>
<dbReference type="Pfam" id="PF02705">
    <property type="entry name" value="K_trans"/>
    <property type="match status" value="1"/>
</dbReference>